<dbReference type="Proteomes" id="UP000034207">
    <property type="component" value="Unassembled WGS sequence"/>
</dbReference>
<keyword evidence="8 14" id="KW-0963">Cytoplasm</keyword>
<feature type="domain" description="RNase H type-2" evidence="17">
    <location>
        <begin position="17"/>
        <end position="202"/>
    </location>
</feature>
<evidence type="ECO:0000256" key="16">
    <source>
        <dbReference type="RuleBase" id="RU003515"/>
    </source>
</evidence>
<name>A0A0G0M091_UNCC2</name>
<evidence type="ECO:0000256" key="3">
    <source>
        <dbReference type="ARBA" id="ARBA00004065"/>
    </source>
</evidence>
<accession>A0A0G0M091</accession>
<dbReference type="PANTHER" id="PTHR10954:SF18">
    <property type="entry name" value="RIBONUCLEASE HII"/>
    <property type="match status" value="1"/>
</dbReference>
<dbReference type="HAMAP" id="MF_00052_B">
    <property type="entry name" value="RNase_HII_B"/>
    <property type="match status" value="1"/>
</dbReference>
<dbReference type="NCBIfam" id="NF000594">
    <property type="entry name" value="PRK00015.1-1"/>
    <property type="match status" value="1"/>
</dbReference>
<dbReference type="EMBL" id="LBVV01000016">
    <property type="protein sequence ID" value="KKQ93720.1"/>
    <property type="molecule type" value="Genomic_DNA"/>
</dbReference>
<evidence type="ECO:0000313" key="19">
    <source>
        <dbReference type="Proteomes" id="UP000034207"/>
    </source>
</evidence>
<keyword evidence="10 14" id="KW-0479">Metal-binding</keyword>
<reference evidence="18 19" key="1">
    <citation type="journal article" date="2015" name="Nature">
        <title>rRNA introns, odd ribosomes, and small enigmatic genomes across a large radiation of phyla.</title>
        <authorList>
            <person name="Brown C.T."/>
            <person name="Hug L.A."/>
            <person name="Thomas B.C."/>
            <person name="Sharon I."/>
            <person name="Castelle C.J."/>
            <person name="Singh A."/>
            <person name="Wilkins M.J."/>
            <person name="Williams K.H."/>
            <person name="Banfield J.F."/>
        </authorList>
    </citation>
    <scope>NUCLEOTIDE SEQUENCE [LARGE SCALE GENOMIC DNA]</scope>
</reference>
<dbReference type="GO" id="GO:0003723">
    <property type="term" value="F:RNA binding"/>
    <property type="evidence" value="ECO:0007669"/>
    <property type="project" value="UniProtKB-UniRule"/>
</dbReference>
<dbReference type="PROSITE" id="PS51975">
    <property type="entry name" value="RNASE_H_2"/>
    <property type="match status" value="1"/>
</dbReference>
<feature type="binding site" evidence="14 15">
    <location>
        <position position="24"/>
    </location>
    <ligand>
        <name>a divalent metal cation</name>
        <dbReference type="ChEBI" id="CHEBI:60240"/>
    </ligand>
</feature>
<comment type="cofactor">
    <cofactor evidence="14 15">
        <name>Mn(2+)</name>
        <dbReference type="ChEBI" id="CHEBI:29035"/>
    </cofactor>
    <cofactor evidence="14 15">
        <name>Mg(2+)</name>
        <dbReference type="ChEBI" id="CHEBI:18420"/>
    </cofactor>
    <text evidence="14 15">Manganese or magnesium. Binds 1 divalent metal ion per monomer in the absence of substrate. May bind a second metal ion after substrate binding.</text>
</comment>
<dbReference type="STRING" id="1618345.UT18_C0016G0016"/>
<protein>
    <recommendedName>
        <fullName evidence="7 14">Ribonuclease HII</fullName>
        <shortName evidence="14">RNase HII</shortName>
        <ecNumber evidence="6 14">3.1.26.4</ecNumber>
    </recommendedName>
</protein>
<evidence type="ECO:0000256" key="1">
    <source>
        <dbReference type="ARBA" id="ARBA00000077"/>
    </source>
</evidence>
<comment type="function">
    <text evidence="3 14 16">Endonuclease that specifically degrades the RNA of RNA-DNA hybrids.</text>
</comment>
<gene>
    <name evidence="14" type="primary">rnhB</name>
    <name evidence="18" type="ORF">UT18_C0016G0016</name>
</gene>
<dbReference type="NCBIfam" id="NF000595">
    <property type="entry name" value="PRK00015.1-3"/>
    <property type="match status" value="1"/>
</dbReference>
<evidence type="ECO:0000256" key="11">
    <source>
        <dbReference type="ARBA" id="ARBA00022759"/>
    </source>
</evidence>
<dbReference type="AlphaFoldDB" id="A0A0G0M091"/>
<keyword evidence="12 14" id="KW-0378">Hydrolase</keyword>
<evidence type="ECO:0000256" key="14">
    <source>
        <dbReference type="HAMAP-Rule" id="MF_00052"/>
    </source>
</evidence>
<comment type="caution">
    <text evidence="18">The sequence shown here is derived from an EMBL/GenBank/DDBJ whole genome shotgun (WGS) entry which is preliminary data.</text>
</comment>
<dbReference type="EC" id="3.1.26.4" evidence="6 14"/>
<evidence type="ECO:0000256" key="6">
    <source>
        <dbReference type="ARBA" id="ARBA00012180"/>
    </source>
</evidence>
<evidence type="ECO:0000256" key="10">
    <source>
        <dbReference type="ARBA" id="ARBA00022723"/>
    </source>
</evidence>
<keyword evidence="9 14" id="KW-0540">Nuclease</keyword>
<dbReference type="GO" id="GO:0004523">
    <property type="term" value="F:RNA-DNA hybrid ribonuclease activity"/>
    <property type="evidence" value="ECO:0007669"/>
    <property type="project" value="UniProtKB-UniRule"/>
</dbReference>
<keyword evidence="13 14" id="KW-0464">Manganese</keyword>
<evidence type="ECO:0000256" key="15">
    <source>
        <dbReference type="PROSITE-ProRule" id="PRU01319"/>
    </source>
</evidence>
<dbReference type="GO" id="GO:0043137">
    <property type="term" value="P:DNA replication, removal of RNA primer"/>
    <property type="evidence" value="ECO:0007669"/>
    <property type="project" value="TreeGrafter"/>
</dbReference>
<dbReference type="InterPro" id="IPR022898">
    <property type="entry name" value="RNase_HII"/>
</dbReference>
<dbReference type="GO" id="GO:0030145">
    <property type="term" value="F:manganese ion binding"/>
    <property type="evidence" value="ECO:0007669"/>
    <property type="project" value="UniProtKB-UniRule"/>
</dbReference>
<proteinExistence type="inferred from homology"/>
<dbReference type="InterPro" id="IPR001352">
    <property type="entry name" value="RNase_HII/HIII"/>
</dbReference>
<dbReference type="Pfam" id="PF01351">
    <property type="entry name" value="RNase_HII"/>
    <property type="match status" value="1"/>
</dbReference>
<comment type="catalytic activity">
    <reaction evidence="1 14 15 16">
        <text>Endonucleolytic cleavage to 5'-phosphomonoester.</text>
        <dbReference type="EC" id="3.1.26.4"/>
    </reaction>
</comment>
<evidence type="ECO:0000313" key="18">
    <source>
        <dbReference type="EMBL" id="KKQ93720.1"/>
    </source>
</evidence>
<feature type="binding site" evidence="14 15">
    <location>
        <position position="116"/>
    </location>
    <ligand>
        <name>a divalent metal cation</name>
        <dbReference type="ChEBI" id="CHEBI:60240"/>
    </ligand>
</feature>
<sequence length="202" mass="22594">MVLELAREKELIGQGYKFVAGVDEVGRGPVAGPIVSAAVIMDPAKPAIKGINDSKLLSAKKRLELREKIIENSLCWSAAEVSNYTIDKEGISLSNRLVLKQAVNKLKIKPDFVLIDFFKIPDLGIKSESVTHGDSKIYSIACASILAKVYRDDLMNKQAEKYPEYHFHTNKGYLTKKHLEAITEYGWTSIHRLSFWPVSAML</sequence>
<evidence type="ECO:0000256" key="13">
    <source>
        <dbReference type="ARBA" id="ARBA00023211"/>
    </source>
</evidence>
<dbReference type="GO" id="GO:0006298">
    <property type="term" value="P:mismatch repair"/>
    <property type="evidence" value="ECO:0007669"/>
    <property type="project" value="TreeGrafter"/>
</dbReference>
<dbReference type="Gene3D" id="3.30.420.10">
    <property type="entry name" value="Ribonuclease H-like superfamily/Ribonuclease H"/>
    <property type="match status" value="1"/>
</dbReference>
<organism evidence="18 19">
    <name type="scientific">candidate division CPR2 bacterium GW2011_GWC2_39_10</name>
    <dbReference type="NCBI Taxonomy" id="1618345"/>
    <lineage>
        <taxon>Bacteria</taxon>
        <taxon>Bacteria division CPR2</taxon>
    </lineage>
</organism>
<dbReference type="GO" id="GO:0032299">
    <property type="term" value="C:ribonuclease H2 complex"/>
    <property type="evidence" value="ECO:0007669"/>
    <property type="project" value="TreeGrafter"/>
</dbReference>
<evidence type="ECO:0000256" key="9">
    <source>
        <dbReference type="ARBA" id="ARBA00022722"/>
    </source>
</evidence>
<evidence type="ECO:0000259" key="17">
    <source>
        <dbReference type="PROSITE" id="PS51975"/>
    </source>
</evidence>
<feature type="binding site" evidence="14 15">
    <location>
        <position position="23"/>
    </location>
    <ligand>
        <name>a divalent metal cation</name>
        <dbReference type="ChEBI" id="CHEBI:60240"/>
    </ligand>
</feature>
<evidence type="ECO:0000256" key="4">
    <source>
        <dbReference type="ARBA" id="ARBA00004496"/>
    </source>
</evidence>
<dbReference type="InterPro" id="IPR036397">
    <property type="entry name" value="RNaseH_sf"/>
</dbReference>
<dbReference type="CDD" id="cd07182">
    <property type="entry name" value="RNase_HII_bacteria_HII_like"/>
    <property type="match status" value="1"/>
</dbReference>
<evidence type="ECO:0000256" key="8">
    <source>
        <dbReference type="ARBA" id="ARBA00022490"/>
    </source>
</evidence>
<comment type="similarity">
    <text evidence="5 14 16">Belongs to the RNase HII family.</text>
</comment>
<dbReference type="InterPro" id="IPR012337">
    <property type="entry name" value="RNaseH-like_sf"/>
</dbReference>
<dbReference type="InterPro" id="IPR024567">
    <property type="entry name" value="RNase_HII/HIII_dom"/>
</dbReference>
<evidence type="ECO:0000256" key="7">
    <source>
        <dbReference type="ARBA" id="ARBA00019179"/>
    </source>
</evidence>
<dbReference type="SUPFAM" id="SSF53098">
    <property type="entry name" value="Ribonuclease H-like"/>
    <property type="match status" value="1"/>
</dbReference>
<dbReference type="PATRIC" id="fig|1618345.3.peg.875"/>
<evidence type="ECO:0000256" key="2">
    <source>
        <dbReference type="ARBA" id="ARBA00001946"/>
    </source>
</evidence>
<dbReference type="PANTHER" id="PTHR10954">
    <property type="entry name" value="RIBONUCLEASE H2 SUBUNIT A"/>
    <property type="match status" value="1"/>
</dbReference>
<evidence type="ECO:0000256" key="12">
    <source>
        <dbReference type="ARBA" id="ARBA00022801"/>
    </source>
</evidence>
<keyword evidence="11 14" id="KW-0255">Endonuclease</keyword>
<evidence type="ECO:0000256" key="5">
    <source>
        <dbReference type="ARBA" id="ARBA00007383"/>
    </source>
</evidence>
<comment type="subcellular location">
    <subcellularLocation>
        <location evidence="4 14">Cytoplasm</location>
    </subcellularLocation>
</comment>
<comment type="cofactor">
    <cofactor evidence="2">
        <name>Mg(2+)</name>
        <dbReference type="ChEBI" id="CHEBI:18420"/>
    </cofactor>
</comment>
<dbReference type="GO" id="GO:0005737">
    <property type="term" value="C:cytoplasm"/>
    <property type="evidence" value="ECO:0007669"/>
    <property type="project" value="UniProtKB-SubCell"/>
</dbReference>